<dbReference type="Proteomes" id="UP000887566">
    <property type="component" value="Unplaced"/>
</dbReference>
<keyword evidence="8" id="KW-1185">Reference proteome</keyword>
<feature type="compositionally biased region" description="Basic and acidic residues" evidence="6">
    <location>
        <begin position="617"/>
        <end position="643"/>
    </location>
</feature>
<keyword evidence="4 7" id="KW-1133">Transmembrane helix</keyword>
<feature type="transmembrane region" description="Helical" evidence="7">
    <location>
        <begin position="230"/>
        <end position="251"/>
    </location>
</feature>
<dbReference type="GO" id="GO:0005886">
    <property type="term" value="C:plasma membrane"/>
    <property type="evidence" value="ECO:0007669"/>
    <property type="project" value="TreeGrafter"/>
</dbReference>
<dbReference type="WBParaSite" id="PSAMB.scaffold153size71573.g2626.t1">
    <property type="protein sequence ID" value="PSAMB.scaffold153size71573.g2626.t1"/>
    <property type="gene ID" value="PSAMB.scaffold153size71573.g2626"/>
</dbReference>
<dbReference type="InterPro" id="IPR001734">
    <property type="entry name" value="Na/solute_symporter"/>
</dbReference>
<evidence type="ECO:0000256" key="3">
    <source>
        <dbReference type="ARBA" id="ARBA00022692"/>
    </source>
</evidence>
<feature type="transmembrane region" description="Helical" evidence="7">
    <location>
        <begin position="123"/>
        <end position="144"/>
    </location>
</feature>
<feature type="region of interest" description="Disordered" evidence="6">
    <location>
        <begin position="608"/>
        <end position="804"/>
    </location>
</feature>
<feature type="transmembrane region" description="Helical" evidence="7">
    <location>
        <begin position="189"/>
        <end position="218"/>
    </location>
</feature>
<feature type="transmembrane region" description="Helical" evidence="7">
    <location>
        <begin position="12"/>
        <end position="39"/>
    </location>
</feature>
<dbReference type="Pfam" id="PF00474">
    <property type="entry name" value="SSF"/>
    <property type="match status" value="1"/>
</dbReference>
<evidence type="ECO:0000256" key="6">
    <source>
        <dbReference type="SAM" id="MobiDB-lite"/>
    </source>
</evidence>
<comment type="subcellular location">
    <subcellularLocation>
        <location evidence="1">Membrane</location>
        <topology evidence="1">Multi-pass membrane protein</topology>
    </subcellularLocation>
</comment>
<feature type="compositionally biased region" description="Basic and acidic residues" evidence="6">
    <location>
        <begin position="756"/>
        <end position="777"/>
    </location>
</feature>
<comment type="similarity">
    <text evidence="2">Belongs to the sodium:solute symporter (SSF) (TC 2.A.21) family.</text>
</comment>
<evidence type="ECO:0000256" key="4">
    <source>
        <dbReference type="ARBA" id="ARBA00022989"/>
    </source>
</evidence>
<evidence type="ECO:0000256" key="5">
    <source>
        <dbReference type="ARBA" id="ARBA00023136"/>
    </source>
</evidence>
<keyword evidence="5 7" id="KW-0472">Membrane</keyword>
<accession>A0A914V4J3</accession>
<dbReference type="NCBIfam" id="TIGR00813">
    <property type="entry name" value="sss"/>
    <property type="match status" value="1"/>
</dbReference>
<dbReference type="Gene3D" id="1.20.1730.10">
    <property type="entry name" value="Sodium/glucose cotransporter"/>
    <property type="match status" value="1"/>
</dbReference>
<dbReference type="InterPro" id="IPR018212">
    <property type="entry name" value="Na/solute_symporter_CS"/>
</dbReference>
<protein>
    <submittedName>
        <fullName evidence="9">Nucleolar protein 16</fullName>
    </submittedName>
</protein>
<name>A0A914V4J3_9BILA</name>
<dbReference type="PROSITE" id="PS50283">
    <property type="entry name" value="NA_SOLUT_SYMP_3"/>
    <property type="match status" value="1"/>
</dbReference>
<evidence type="ECO:0000256" key="2">
    <source>
        <dbReference type="ARBA" id="ARBA00006434"/>
    </source>
</evidence>
<dbReference type="PANTHER" id="PTHR11819:SF150">
    <property type="entry name" value="SODIUM_MYO-INOSITOL COTRANSPORTER"/>
    <property type="match status" value="1"/>
</dbReference>
<feature type="compositionally biased region" description="Basic and acidic residues" evidence="6">
    <location>
        <begin position="659"/>
        <end position="685"/>
    </location>
</feature>
<evidence type="ECO:0000256" key="1">
    <source>
        <dbReference type="ARBA" id="ARBA00004141"/>
    </source>
</evidence>
<dbReference type="AlphaFoldDB" id="A0A914V4J3"/>
<keyword evidence="3 7" id="KW-0812">Transmembrane</keyword>
<evidence type="ECO:0000313" key="8">
    <source>
        <dbReference type="Proteomes" id="UP000887566"/>
    </source>
</evidence>
<dbReference type="PROSITE" id="PS00457">
    <property type="entry name" value="NA_SOLUT_SYMP_2"/>
    <property type="match status" value="1"/>
</dbReference>
<feature type="transmembrane region" description="Helical" evidence="7">
    <location>
        <begin position="292"/>
        <end position="314"/>
    </location>
</feature>
<feature type="transmembrane region" description="Helical" evidence="7">
    <location>
        <begin position="334"/>
        <end position="356"/>
    </location>
</feature>
<reference evidence="9" key="1">
    <citation type="submission" date="2022-11" db="UniProtKB">
        <authorList>
            <consortium name="WormBaseParasite"/>
        </authorList>
    </citation>
    <scope>IDENTIFICATION</scope>
</reference>
<evidence type="ECO:0000313" key="9">
    <source>
        <dbReference type="WBParaSite" id="PSAMB.scaffold153size71573.g2626.t1"/>
    </source>
</evidence>
<organism evidence="8 9">
    <name type="scientific">Plectus sambesii</name>
    <dbReference type="NCBI Taxonomy" id="2011161"/>
    <lineage>
        <taxon>Eukaryota</taxon>
        <taxon>Metazoa</taxon>
        <taxon>Ecdysozoa</taxon>
        <taxon>Nematoda</taxon>
        <taxon>Chromadorea</taxon>
        <taxon>Plectida</taxon>
        <taxon>Plectina</taxon>
        <taxon>Plectoidea</taxon>
        <taxon>Plectidae</taxon>
        <taxon>Plectus</taxon>
    </lineage>
</organism>
<feature type="transmembrane region" description="Helical" evidence="7">
    <location>
        <begin position="475"/>
        <end position="491"/>
    </location>
</feature>
<proteinExistence type="inferred from homology"/>
<evidence type="ECO:0000256" key="7">
    <source>
        <dbReference type="SAM" id="Phobius"/>
    </source>
</evidence>
<dbReference type="PANTHER" id="PTHR11819">
    <property type="entry name" value="SOLUTE CARRIER FAMILY 5"/>
    <property type="match status" value="1"/>
</dbReference>
<dbReference type="InterPro" id="IPR038377">
    <property type="entry name" value="Na/Glc_symporter_sf"/>
</dbReference>
<feature type="region of interest" description="Disordered" evidence="6">
    <location>
        <begin position="509"/>
        <end position="535"/>
    </location>
</feature>
<feature type="transmembrane region" description="Helical" evidence="7">
    <location>
        <begin position="263"/>
        <end position="285"/>
    </location>
</feature>
<dbReference type="InterPro" id="IPR019002">
    <property type="entry name" value="Ribosome_biogenesis_Nop16"/>
</dbReference>
<feature type="compositionally biased region" description="Low complexity" evidence="6">
    <location>
        <begin position="740"/>
        <end position="755"/>
    </location>
</feature>
<feature type="compositionally biased region" description="Basic residues" evidence="6">
    <location>
        <begin position="509"/>
        <end position="524"/>
    </location>
</feature>
<dbReference type="GO" id="GO:0005412">
    <property type="term" value="F:D-glucose:sodium symporter activity"/>
    <property type="evidence" value="ECO:0007669"/>
    <property type="project" value="TreeGrafter"/>
</dbReference>
<sequence length="900" mass="99729">MLRLEGGGGGGLAAVMYVETLQCFMMVGSAILLAIFSFIEVGGYGSLVTKYKALGDREDWGNSSCGRPNPKAFTMLRGPSDPDYPWPGFLFGQSPASVWYWAADQMMVQRALAAKNLSHAQGATIFAGVLKVLPLFVIVFPGMISRVLYPEVVGCVDDCLARCGNADGCSNTAYPMLVMNLMPNGLRGVMLAGMLAALMSDLASVFNSSSTLFTLDIWRRMRPLATNAEVMIVGRIFVIVMVVVAVLWVPIVSGTQGAQLYIYIQSVAADLAPPIAAVYLLAILWRRTNEQGAFSGLLVGAVLGGGRLISDFIYRAPKCGETDNRPWFVGRVQYMYFALALFVIVAMTTVIVSLLTEPPEQFRLVRTTFWTRFDSAVRSDEETSVSTAALKYEETVELQEIGEVRPDGRRFSVEKEDAVIPDSQCDNSGGMSSFGRICVWFCGFNASTAFEQGQKSPERPAELSSLEQTAFERRVLTAALVAILALAYYLLTDLLVCSSKLNHPVRMRSVKHGGKKQTRYRYKRNTTNAKSKAMKKKKENQTNWLTNAAFTGYRLTPDPEVAAQWNKRWTLKQNMDNMGLAYDVNKSVKAPKPKAKKDVVEDVPMEEVAEVSSVAHQKAEANKKKETKKAEKETKGKKGKAMEVVEEPMIQEPQPSKPQTKEPEHPKEKEQKKDKQKEKQKEVEQPKPQASQQKEQKKGKKGAPAVHEEEQAMDAEESVAPPVVVNHVGQSAKQKRTEETTAAPTTPVANNNNNNEKIKKQASTEKADKKAKNEKTKPAAVPAATTNEAPKGAEKASAPVDKPKPVIAALEKAAAEEEARQKKERMYRLLPQDILFCTRMMETHTDDFEAMARDSRNVYQDTAKQIQRKIRIFRESPQFQLYLEAKKEGKAFPNGDIEAK</sequence>
<dbReference type="Pfam" id="PF09420">
    <property type="entry name" value="Nop16"/>
    <property type="match status" value="1"/>
</dbReference>